<dbReference type="AlphaFoldDB" id="A0A8T3VG60"/>
<organism evidence="1 2">
    <name type="scientific">Methanobrevibacter millerae</name>
    <dbReference type="NCBI Taxonomy" id="230361"/>
    <lineage>
        <taxon>Archaea</taxon>
        <taxon>Methanobacteriati</taxon>
        <taxon>Methanobacteriota</taxon>
        <taxon>Methanomada group</taxon>
        <taxon>Methanobacteria</taxon>
        <taxon>Methanobacteriales</taxon>
        <taxon>Methanobacteriaceae</taxon>
        <taxon>Methanobrevibacter</taxon>
    </lineage>
</organism>
<name>A0A8T3VG60_9EURY</name>
<evidence type="ECO:0000313" key="2">
    <source>
        <dbReference type="Proteomes" id="UP000713479"/>
    </source>
</evidence>
<accession>A0A8T3VG60</accession>
<evidence type="ECO:0000313" key="1">
    <source>
        <dbReference type="EMBL" id="MBE6510092.1"/>
    </source>
</evidence>
<reference evidence="1" key="1">
    <citation type="submission" date="2019-04" db="EMBL/GenBank/DDBJ databases">
        <title>Evolution of Biomass-Degrading Anaerobic Consortia Revealed by Metagenomics.</title>
        <authorList>
            <person name="Peng X."/>
        </authorList>
    </citation>
    <scope>NUCLEOTIDE SEQUENCE</scope>
    <source>
        <strain evidence="1">SIG13</strain>
    </source>
</reference>
<protein>
    <submittedName>
        <fullName evidence="1">Uncharacterized protein</fullName>
    </submittedName>
</protein>
<gene>
    <name evidence="1" type="ORF">E7Z74_02300</name>
</gene>
<dbReference type="EMBL" id="SUTF01000003">
    <property type="protein sequence ID" value="MBE6510092.1"/>
    <property type="molecule type" value="Genomic_DNA"/>
</dbReference>
<comment type="caution">
    <text evidence="1">The sequence shown here is derived from an EMBL/GenBank/DDBJ whole genome shotgun (WGS) entry which is preliminary data.</text>
</comment>
<dbReference type="Proteomes" id="UP000713479">
    <property type="component" value="Unassembled WGS sequence"/>
</dbReference>
<sequence length="252" mass="29418">MYISMENIRFKHKFGCIGQLNDSSFDHTSSMQLRSDVSKIQSPDTVTGVITFPYFNSWGEIHDWIKRVPQNNYSVYIINPLLINYGMGAVGLFLTPKYRDGYVIELCNRYIIGLTGYPLYLMFSNEENVEEINYVDLKLSIDDFIDEFCKSGRKNKCLLKLLNFWKDNDEVSIPSVEDNYESYMDVQPYFPYNNINFLKIISKVPFKLVHEDTKNILGTFKEFLLDAPVNVIYTDNGEFKLSKNQLNDILYI</sequence>
<proteinExistence type="predicted"/>